<dbReference type="GO" id="GO:0000981">
    <property type="term" value="F:DNA-binding transcription factor activity, RNA polymerase II-specific"/>
    <property type="evidence" value="ECO:0007669"/>
    <property type="project" value="TreeGrafter"/>
</dbReference>
<dbReference type="PANTHER" id="PTHR15741:SF27">
    <property type="entry name" value="TRANSCRIPTION FACTOR AP-4"/>
    <property type="match status" value="1"/>
</dbReference>
<evidence type="ECO:0000256" key="5">
    <source>
        <dbReference type="ARBA" id="ARBA00023242"/>
    </source>
</evidence>
<dbReference type="EMBL" id="HACG01013600">
    <property type="protein sequence ID" value="CEK60465.1"/>
    <property type="molecule type" value="Transcribed_RNA"/>
</dbReference>
<gene>
    <name evidence="8" type="primary">ORF39459</name>
</gene>
<sequence>TSFDPILSMVKESPARYSHGTDTKLNLLPEISGDNQLLVKRTLSPVPSMDMGSFVDPVSPYSPSIPLSPSNPMFEINPDSPGSGDSFPKENKRSTHLSAEQKRRCNLKTGFDLLQQLVPSLSQNPKVS</sequence>
<dbReference type="Gene3D" id="4.10.280.10">
    <property type="entry name" value="Helix-loop-helix DNA-binding domain"/>
    <property type="match status" value="1"/>
</dbReference>
<dbReference type="InterPro" id="IPR052207">
    <property type="entry name" value="Max-like/E-box_TFs"/>
</dbReference>
<dbReference type="Pfam" id="PF00010">
    <property type="entry name" value="HLH"/>
    <property type="match status" value="1"/>
</dbReference>
<evidence type="ECO:0000256" key="4">
    <source>
        <dbReference type="ARBA" id="ARBA00023163"/>
    </source>
</evidence>
<dbReference type="InterPro" id="IPR011598">
    <property type="entry name" value="bHLH_dom"/>
</dbReference>
<dbReference type="GO" id="GO:0046983">
    <property type="term" value="F:protein dimerization activity"/>
    <property type="evidence" value="ECO:0007669"/>
    <property type="project" value="InterPro"/>
</dbReference>
<feature type="non-terminal residue" evidence="8">
    <location>
        <position position="1"/>
    </location>
</feature>
<feature type="domain" description="BHLH" evidence="7">
    <location>
        <begin position="91"/>
        <end position="128"/>
    </location>
</feature>
<dbReference type="SUPFAM" id="SSF47459">
    <property type="entry name" value="HLH, helix-loop-helix DNA-binding domain"/>
    <property type="match status" value="1"/>
</dbReference>
<proteinExistence type="predicted"/>
<comment type="subcellular location">
    <subcellularLocation>
        <location evidence="1">Nucleus</location>
    </subcellularLocation>
</comment>
<dbReference type="GO" id="GO:0005634">
    <property type="term" value="C:nucleus"/>
    <property type="evidence" value="ECO:0007669"/>
    <property type="project" value="UniProtKB-SubCell"/>
</dbReference>
<dbReference type="PANTHER" id="PTHR15741">
    <property type="entry name" value="BASIC HELIX-LOOP-HELIX ZIP TRANSCRIPTION FACTOR"/>
    <property type="match status" value="1"/>
</dbReference>
<evidence type="ECO:0000313" key="8">
    <source>
        <dbReference type="EMBL" id="CEK60465.1"/>
    </source>
</evidence>
<dbReference type="PROSITE" id="PS50888">
    <property type="entry name" value="BHLH"/>
    <property type="match status" value="1"/>
</dbReference>
<feature type="compositionally biased region" description="Basic and acidic residues" evidence="6">
    <location>
        <begin position="87"/>
        <end position="103"/>
    </location>
</feature>
<evidence type="ECO:0000256" key="2">
    <source>
        <dbReference type="ARBA" id="ARBA00023015"/>
    </source>
</evidence>
<name>A0A0B6YYE2_9EUPU</name>
<keyword evidence="4" id="KW-0804">Transcription</keyword>
<evidence type="ECO:0000256" key="6">
    <source>
        <dbReference type="SAM" id="MobiDB-lite"/>
    </source>
</evidence>
<dbReference type="InterPro" id="IPR036638">
    <property type="entry name" value="HLH_DNA-bd_sf"/>
</dbReference>
<evidence type="ECO:0000256" key="1">
    <source>
        <dbReference type="ARBA" id="ARBA00004123"/>
    </source>
</evidence>
<reference evidence="8" key="1">
    <citation type="submission" date="2014-12" db="EMBL/GenBank/DDBJ databases">
        <title>Insight into the proteome of Arion vulgaris.</title>
        <authorList>
            <person name="Aradska J."/>
            <person name="Bulat T."/>
            <person name="Smidak R."/>
            <person name="Sarate P."/>
            <person name="Gangsoo J."/>
            <person name="Sialana F."/>
            <person name="Bilban M."/>
            <person name="Lubec G."/>
        </authorList>
    </citation>
    <scope>NUCLEOTIDE SEQUENCE</scope>
    <source>
        <tissue evidence="8">Skin</tissue>
    </source>
</reference>
<feature type="non-terminal residue" evidence="8">
    <location>
        <position position="128"/>
    </location>
</feature>
<evidence type="ECO:0000259" key="7">
    <source>
        <dbReference type="PROSITE" id="PS50888"/>
    </source>
</evidence>
<dbReference type="CDD" id="cd11405">
    <property type="entry name" value="bHLHzip_MLXIP_like"/>
    <property type="match status" value="1"/>
</dbReference>
<protein>
    <recommendedName>
        <fullName evidence="7">BHLH domain-containing protein</fullName>
    </recommendedName>
</protein>
<accession>A0A0B6YYE2</accession>
<dbReference type="AlphaFoldDB" id="A0A0B6YYE2"/>
<keyword evidence="5" id="KW-0539">Nucleus</keyword>
<keyword evidence="2" id="KW-0805">Transcription regulation</keyword>
<dbReference type="GO" id="GO:0000978">
    <property type="term" value="F:RNA polymerase II cis-regulatory region sequence-specific DNA binding"/>
    <property type="evidence" value="ECO:0007669"/>
    <property type="project" value="TreeGrafter"/>
</dbReference>
<feature type="region of interest" description="Disordered" evidence="6">
    <location>
        <begin position="66"/>
        <end position="103"/>
    </location>
</feature>
<organism evidence="8">
    <name type="scientific">Arion vulgaris</name>
    <dbReference type="NCBI Taxonomy" id="1028688"/>
    <lineage>
        <taxon>Eukaryota</taxon>
        <taxon>Metazoa</taxon>
        <taxon>Spiralia</taxon>
        <taxon>Lophotrochozoa</taxon>
        <taxon>Mollusca</taxon>
        <taxon>Gastropoda</taxon>
        <taxon>Heterobranchia</taxon>
        <taxon>Euthyneura</taxon>
        <taxon>Panpulmonata</taxon>
        <taxon>Eupulmonata</taxon>
        <taxon>Stylommatophora</taxon>
        <taxon>Helicina</taxon>
        <taxon>Arionoidea</taxon>
        <taxon>Arionidae</taxon>
        <taxon>Arion</taxon>
    </lineage>
</organism>
<evidence type="ECO:0000256" key="3">
    <source>
        <dbReference type="ARBA" id="ARBA00023125"/>
    </source>
</evidence>
<keyword evidence="3" id="KW-0238">DNA-binding</keyword>